<feature type="chain" id="PRO_5041851772" evidence="1">
    <location>
        <begin position="23"/>
        <end position="138"/>
    </location>
</feature>
<dbReference type="EMBL" id="BTGU01000516">
    <property type="protein sequence ID" value="GMN67891.1"/>
    <property type="molecule type" value="Genomic_DNA"/>
</dbReference>
<dbReference type="EMBL" id="BTGU01000518">
    <property type="protein sequence ID" value="GMN67909.1"/>
    <property type="molecule type" value="Genomic_DNA"/>
</dbReference>
<name>A0AA88JBE0_FICCA</name>
<dbReference type="EMBL" id="BTGU01000517">
    <property type="protein sequence ID" value="GMN67892.1"/>
    <property type="molecule type" value="Genomic_DNA"/>
</dbReference>
<feature type="signal peptide" evidence="1">
    <location>
        <begin position="1"/>
        <end position="22"/>
    </location>
</feature>
<gene>
    <name evidence="2" type="ORF">TIFTF001_036938</name>
    <name evidence="3" type="ORF">TIFTF001_036946</name>
    <name evidence="4" type="ORF">TIFTF001_036957</name>
    <name evidence="5" type="ORF">TIFTF001_036965</name>
</gene>
<dbReference type="AlphaFoldDB" id="A0AA88JBE0"/>
<dbReference type="Proteomes" id="UP001187192">
    <property type="component" value="Unassembled WGS sequence"/>
</dbReference>
<protein>
    <submittedName>
        <fullName evidence="5">Uncharacterized protein</fullName>
    </submittedName>
</protein>
<comment type="caution">
    <text evidence="5">The sequence shown here is derived from an EMBL/GenBank/DDBJ whole genome shotgun (WGS) entry which is preliminary data.</text>
</comment>
<evidence type="ECO:0000313" key="6">
    <source>
        <dbReference type="Proteomes" id="UP001187192"/>
    </source>
</evidence>
<accession>A0AA88JBE0</accession>
<evidence type="ECO:0000313" key="5">
    <source>
        <dbReference type="EMBL" id="GMN67909.1"/>
    </source>
</evidence>
<evidence type="ECO:0000256" key="1">
    <source>
        <dbReference type="SAM" id="SignalP"/>
    </source>
</evidence>
<dbReference type="PANTHER" id="PTHR34590">
    <property type="entry name" value="OS03G0124300 PROTEIN-RELATED"/>
    <property type="match status" value="1"/>
</dbReference>
<keyword evidence="6" id="KW-1185">Reference proteome</keyword>
<evidence type="ECO:0000313" key="3">
    <source>
        <dbReference type="EMBL" id="GMN67891.1"/>
    </source>
</evidence>
<organism evidence="5 6">
    <name type="scientific">Ficus carica</name>
    <name type="common">Common fig</name>
    <dbReference type="NCBI Taxonomy" id="3494"/>
    <lineage>
        <taxon>Eukaryota</taxon>
        <taxon>Viridiplantae</taxon>
        <taxon>Streptophyta</taxon>
        <taxon>Embryophyta</taxon>
        <taxon>Tracheophyta</taxon>
        <taxon>Spermatophyta</taxon>
        <taxon>Magnoliopsida</taxon>
        <taxon>eudicotyledons</taxon>
        <taxon>Gunneridae</taxon>
        <taxon>Pentapetalae</taxon>
        <taxon>rosids</taxon>
        <taxon>fabids</taxon>
        <taxon>Rosales</taxon>
        <taxon>Moraceae</taxon>
        <taxon>Ficeae</taxon>
        <taxon>Ficus</taxon>
    </lineage>
</organism>
<dbReference type="GO" id="GO:0004714">
    <property type="term" value="F:transmembrane receptor protein tyrosine kinase activity"/>
    <property type="evidence" value="ECO:0007669"/>
    <property type="project" value="InterPro"/>
</dbReference>
<evidence type="ECO:0000313" key="2">
    <source>
        <dbReference type="EMBL" id="GMN67872.1"/>
    </source>
</evidence>
<dbReference type="EMBL" id="BTGU01000515">
    <property type="protein sequence ID" value="GMN67872.1"/>
    <property type="molecule type" value="Genomic_DNA"/>
</dbReference>
<dbReference type="PANTHER" id="PTHR34590:SF15">
    <property type="entry name" value="PROTEIN KINASE DOMAIN-CONTAINING PROTEIN"/>
    <property type="match status" value="1"/>
</dbReference>
<proteinExistence type="predicted"/>
<reference evidence="5" key="1">
    <citation type="submission" date="2023-07" db="EMBL/GenBank/DDBJ databases">
        <title>draft genome sequence of fig (Ficus carica).</title>
        <authorList>
            <person name="Takahashi T."/>
            <person name="Nishimura K."/>
        </authorList>
    </citation>
    <scope>NUCLEOTIDE SEQUENCE</scope>
</reference>
<keyword evidence="1" id="KW-0732">Signal</keyword>
<evidence type="ECO:0000313" key="4">
    <source>
        <dbReference type="EMBL" id="GMN67892.1"/>
    </source>
</evidence>
<sequence length="138" mass="15591">MAVPKTLKVLLVFNLSFILLRAVQPHPYKPQDVKTIDCGSSGNNTALDDGRSWIGDINSTYQHASLTIRTHLHDTATNTRSKVRKVALLCFYTYQYVDLANTFLPVKAGQYTLLNKFTILHTMREERSMKEFTPGITG</sequence>
<dbReference type="InterPro" id="IPR045272">
    <property type="entry name" value="ANXUR1/2-like"/>
</dbReference>